<dbReference type="AlphaFoldDB" id="A0A1Q9CJJ8"/>
<sequence>MDWHGFRLAFAKAKAAGFLAGPEAWTEVAKAFEFRLSGVADPSSKVQVLPMEHVIRHTDHPECPLQTRKRLEAQANDFATPSLKAVTGGA</sequence>
<accession>A0A1Q9CJJ8</accession>
<comment type="caution">
    <text evidence="1">The sequence shown here is derived from an EMBL/GenBank/DDBJ whole genome shotgun (WGS) entry which is preliminary data.</text>
</comment>
<keyword evidence="2" id="KW-1185">Reference proteome</keyword>
<protein>
    <submittedName>
        <fullName evidence="1">Uncharacterized protein</fullName>
    </submittedName>
</protein>
<proteinExistence type="predicted"/>
<dbReference type="EMBL" id="LSRX01001140">
    <property type="protein sequence ID" value="OLP83108.1"/>
    <property type="molecule type" value="Genomic_DNA"/>
</dbReference>
<evidence type="ECO:0000313" key="1">
    <source>
        <dbReference type="EMBL" id="OLP83108.1"/>
    </source>
</evidence>
<gene>
    <name evidence="1" type="ORF">AK812_SmicGene36173</name>
</gene>
<organism evidence="1 2">
    <name type="scientific">Symbiodinium microadriaticum</name>
    <name type="common">Dinoflagellate</name>
    <name type="synonym">Zooxanthella microadriatica</name>
    <dbReference type="NCBI Taxonomy" id="2951"/>
    <lineage>
        <taxon>Eukaryota</taxon>
        <taxon>Sar</taxon>
        <taxon>Alveolata</taxon>
        <taxon>Dinophyceae</taxon>
        <taxon>Suessiales</taxon>
        <taxon>Symbiodiniaceae</taxon>
        <taxon>Symbiodinium</taxon>
    </lineage>
</organism>
<dbReference type="OrthoDB" id="10346770at2759"/>
<name>A0A1Q9CJJ8_SYMMI</name>
<dbReference type="Proteomes" id="UP000186817">
    <property type="component" value="Unassembled WGS sequence"/>
</dbReference>
<reference evidence="1 2" key="1">
    <citation type="submission" date="2016-02" db="EMBL/GenBank/DDBJ databases">
        <title>Genome analysis of coral dinoflagellate symbionts highlights evolutionary adaptations to a symbiotic lifestyle.</title>
        <authorList>
            <person name="Aranda M."/>
            <person name="Li Y."/>
            <person name="Liew Y.J."/>
            <person name="Baumgarten S."/>
            <person name="Simakov O."/>
            <person name="Wilson M."/>
            <person name="Piel J."/>
            <person name="Ashoor H."/>
            <person name="Bougouffa S."/>
            <person name="Bajic V.B."/>
            <person name="Ryu T."/>
            <person name="Ravasi T."/>
            <person name="Bayer T."/>
            <person name="Micklem G."/>
            <person name="Kim H."/>
            <person name="Bhak J."/>
            <person name="Lajeunesse T.C."/>
            <person name="Voolstra C.R."/>
        </authorList>
    </citation>
    <scope>NUCLEOTIDE SEQUENCE [LARGE SCALE GENOMIC DNA]</scope>
    <source>
        <strain evidence="1 2">CCMP2467</strain>
    </source>
</reference>
<evidence type="ECO:0000313" key="2">
    <source>
        <dbReference type="Proteomes" id="UP000186817"/>
    </source>
</evidence>